<evidence type="ECO:0000313" key="8">
    <source>
        <dbReference type="Proteomes" id="UP000244077"/>
    </source>
</evidence>
<organism evidence="7 8">
    <name type="scientific">Celeribacter persicus</name>
    <dbReference type="NCBI Taxonomy" id="1651082"/>
    <lineage>
        <taxon>Bacteria</taxon>
        <taxon>Pseudomonadati</taxon>
        <taxon>Pseudomonadota</taxon>
        <taxon>Alphaproteobacteria</taxon>
        <taxon>Rhodobacterales</taxon>
        <taxon>Roseobacteraceae</taxon>
        <taxon>Celeribacter</taxon>
    </lineage>
</organism>
<comment type="function">
    <text evidence="4 5">Required for flagellar hook formation. May act as a scaffolding protein.</text>
</comment>
<evidence type="ECO:0000313" key="7">
    <source>
        <dbReference type="EMBL" id="PTQ75013.1"/>
    </source>
</evidence>
<dbReference type="Proteomes" id="UP000244077">
    <property type="component" value="Unassembled WGS sequence"/>
</dbReference>
<name>A0A2T5HTV4_9RHOB</name>
<sequence length="225" mass="23733">MVNTITAATTATATTGSASSGSSSSSATLSSDFDTFLKMLTVQMQNQDPLNPIESTDYAVQLATFSQVEQSVITNDLLEDLSAQLGLMGFSELSGWVGMDARSEAATYFDGSSPVTLTGDFATSADTGVLIVRDTDGTVVQQVTMSPTDDAFEWTGLDENGDAFDAGLYSFKIENYHNGDYLSTTTVESYSRIVEARSDDGDVVLVLAGGNEIGSDDVTALRDPS</sequence>
<dbReference type="AlphaFoldDB" id="A0A2T5HTV4"/>
<dbReference type="Pfam" id="PF13860">
    <property type="entry name" value="FlgD_ig"/>
    <property type="match status" value="1"/>
</dbReference>
<evidence type="ECO:0000256" key="3">
    <source>
        <dbReference type="ARBA" id="ARBA00022795"/>
    </source>
</evidence>
<dbReference type="OrthoDB" id="9785233at2"/>
<keyword evidence="7" id="KW-0969">Cilium</keyword>
<proteinExistence type="inferred from homology"/>
<dbReference type="Gene3D" id="2.30.30.910">
    <property type="match status" value="1"/>
</dbReference>
<keyword evidence="7" id="KW-0282">Flagellum</keyword>
<comment type="caution">
    <text evidence="7">The sequence shown here is derived from an EMBL/GenBank/DDBJ whole genome shotgun (WGS) entry which is preliminary data.</text>
</comment>
<keyword evidence="8" id="KW-1185">Reference proteome</keyword>
<evidence type="ECO:0000256" key="1">
    <source>
        <dbReference type="ARBA" id="ARBA00010577"/>
    </source>
</evidence>
<reference evidence="7 8" key="1">
    <citation type="submission" date="2018-04" db="EMBL/GenBank/DDBJ databases">
        <title>Genomic Encyclopedia of Archaeal and Bacterial Type Strains, Phase II (KMG-II): from individual species to whole genera.</title>
        <authorList>
            <person name="Goeker M."/>
        </authorList>
    </citation>
    <scope>NUCLEOTIDE SEQUENCE [LARGE SCALE GENOMIC DNA]</scope>
    <source>
        <strain evidence="7 8">DSM 100434</strain>
    </source>
</reference>
<gene>
    <name evidence="7" type="ORF">C8N42_103306</name>
</gene>
<dbReference type="Pfam" id="PF03963">
    <property type="entry name" value="FlgD"/>
    <property type="match status" value="1"/>
</dbReference>
<dbReference type="NCBIfam" id="NF009453">
    <property type="entry name" value="PRK12813.1"/>
    <property type="match status" value="1"/>
</dbReference>
<feature type="domain" description="FlgD/Vpr Ig-like" evidence="6">
    <location>
        <begin position="106"/>
        <end position="176"/>
    </location>
</feature>
<dbReference type="InterPro" id="IPR025965">
    <property type="entry name" value="FlgD/Vpr_Ig-like"/>
</dbReference>
<keyword evidence="3 5" id="KW-1005">Bacterial flagellum biogenesis</keyword>
<dbReference type="GO" id="GO:0044781">
    <property type="term" value="P:bacterial-type flagellum organization"/>
    <property type="evidence" value="ECO:0007669"/>
    <property type="project" value="UniProtKB-UniRule"/>
</dbReference>
<accession>A0A2T5HTV4</accession>
<comment type="similarity">
    <text evidence="1 5">Belongs to the FlgD family.</text>
</comment>
<keyword evidence="7" id="KW-0966">Cell projection</keyword>
<evidence type="ECO:0000256" key="2">
    <source>
        <dbReference type="ARBA" id="ARBA00016013"/>
    </source>
</evidence>
<dbReference type="InterPro" id="IPR005648">
    <property type="entry name" value="FlgD"/>
</dbReference>
<evidence type="ECO:0000259" key="6">
    <source>
        <dbReference type="Pfam" id="PF13860"/>
    </source>
</evidence>
<dbReference type="Gene3D" id="2.60.40.4070">
    <property type="match status" value="1"/>
</dbReference>
<evidence type="ECO:0000256" key="4">
    <source>
        <dbReference type="ARBA" id="ARBA00024746"/>
    </source>
</evidence>
<protein>
    <recommendedName>
        <fullName evidence="2 5">Basal-body rod modification protein FlgD</fullName>
    </recommendedName>
</protein>
<evidence type="ECO:0000256" key="5">
    <source>
        <dbReference type="RuleBase" id="RU362076"/>
    </source>
</evidence>
<dbReference type="EMBL" id="QAOH01000003">
    <property type="protein sequence ID" value="PTQ75013.1"/>
    <property type="molecule type" value="Genomic_DNA"/>
</dbReference>
<dbReference type="RefSeq" id="WP_107815666.1">
    <property type="nucleotide sequence ID" value="NZ_QAOH01000003.1"/>
</dbReference>